<evidence type="ECO:0000313" key="5">
    <source>
        <dbReference type="EMBL" id="KZP04644.1"/>
    </source>
</evidence>
<feature type="binding site" evidence="2">
    <location>
        <begin position="508"/>
        <end position="509"/>
    </location>
    <ligand>
        <name>L-glutamate</name>
        <dbReference type="ChEBI" id="CHEBI:29985"/>
    </ligand>
</feature>
<dbReference type="OrthoDB" id="1081007at2759"/>
<dbReference type="SUPFAM" id="SSF56235">
    <property type="entry name" value="N-terminal nucleophile aminohydrolases (Ntn hydrolases)"/>
    <property type="match status" value="1"/>
</dbReference>
<dbReference type="Gene3D" id="3.60.20.40">
    <property type="match status" value="1"/>
</dbReference>
<dbReference type="Gene3D" id="1.10.246.130">
    <property type="match status" value="1"/>
</dbReference>
<feature type="binding site" evidence="2">
    <location>
        <position position="531"/>
    </location>
    <ligand>
        <name>L-glutamate</name>
        <dbReference type="ChEBI" id="CHEBI:29985"/>
    </ligand>
</feature>
<dbReference type="GO" id="GO:0036374">
    <property type="term" value="F:glutathione hydrolase activity"/>
    <property type="evidence" value="ECO:0007669"/>
    <property type="project" value="UniProtKB-UniRule"/>
</dbReference>
<evidence type="ECO:0000256" key="2">
    <source>
        <dbReference type="PIRSR" id="PIRSR600101-2"/>
    </source>
</evidence>
<protein>
    <recommendedName>
        <fullName evidence="3">Glutathione hydrolase</fullName>
        <ecNumber evidence="3">2.3.2.2</ecNumber>
        <ecNumber evidence="3">3.4.19.13</ecNumber>
    </recommendedName>
    <alternativeName>
        <fullName evidence="3">Gamma-glutamyltransferase</fullName>
    </alternativeName>
    <alternativeName>
        <fullName evidence="3">Gamma-glutamyltranspeptidase</fullName>
    </alternativeName>
</protein>
<dbReference type="GO" id="GO:0005886">
    <property type="term" value="C:plasma membrane"/>
    <property type="evidence" value="ECO:0007669"/>
    <property type="project" value="TreeGrafter"/>
</dbReference>
<evidence type="ECO:0000256" key="1">
    <source>
        <dbReference type="PIRSR" id="PIRSR600101-1"/>
    </source>
</evidence>
<comment type="catalytic activity">
    <reaction evidence="3">
        <text>an N-terminal (5-L-glutamyl)-[peptide] + an alpha-amino acid = 5-L-glutamyl amino acid + an N-terminal L-alpha-aminoacyl-[peptide]</text>
        <dbReference type="Rhea" id="RHEA:23904"/>
        <dbReference type="Rhea" id="RHEA-COMP:9780"/>
        <dbReference type="Rhea" id="RHEA-COMP:9795"/>
        <dbReference type="ChEBI" id="CHEBI:77644"/>
        <dbReference type="ChEBI" id="CHEBI:78597"/>
        <dbReference type="ChEBI" id="CHEBI:78599"/>
        <dbReference type="ChEBI" id="CHEBI:78608"/>
        <dbReference type="EC" id="2.3.2.2"/>
    </reaction>
</comment>
<dbReference type="PANTHER" id="PTHR11686">
    <property type="entry name" value="GAMMA GLUTAMYL TRANSPEPTIDASE"/>
    <property type="match status" value="1"/>
</dbReference>
<dbReference type="EMBL" id="KV417901">
    <property type="protein sequence ID" value="KZP04644.1"/>
    <property type="molecule type" value="Genomic_DNA"/>
</dbReference>
<feature type="binding site" evidence="2">
    <location>
        <begin position="456"/>
        <end position="458"/>
    </location>
    <ligand>
        <name>L-glutamate</name>
        <dbReference type="ChEBI" id="CHEBI:29985"/>
    </ligand>
</feature>
<gene>
    <name evidence="5" type="ORF">FIBSPDRAFT_1054537</name>
</gene>
<dbReference type="GO" id="GO:0006751">
    <property type="term" value="P:glutathione catabolic process"/>
    <property type="evidence" value="ECO:0007669"/>
    <property type="project" value="UniProtKB-UniRule"/>
</dbReference>
<feature type="binding site" evidence="2">
    <location>
        <position position="165"/>
    </location>
    <ligand>
        <name>L-glutamate</name>
        <dbReference type="ChEBI" id="CHEBI:29985"/>
    </ligand>
</feature>
<comment type="pathway">
    <text evidence="3">Sulfur metabolism; glutathione metabolism.</text>
</comment>
<dbReference type="Pfam" id="PF01019">
    <property type="entry name" value="G_glu_transpept"/>
    <property type="match status" value="2"/>
</dbReference>
<dbReference type="InterPro" id="IPR043138">
    <property type="entry name" value="GGT_lsub"/>
</dbReference>
<evidence type="ECO:0000256" key="4">
    <source>
        <dbReference type="SAM" id="MobiDB-lite"/>
    </source>
</evidence>
<feature type="binding site" evidence="2">
    <location>
        <position position="480"/>
    </location>
    <ligand>
        <name>L-glutamate</name>
        <dbReference type="ChEBI" id="CHEBI:29985"/>
    </ligand>
</feature>
<dbReference type="InterPro" id="IPR043137">
    <property type="entry name" value="GGT_ssub_C"/>
</dbReference>
<keyword evidence="3" id="KW-0808">Transferase</keyword>
<accession>A0A167V591</accession>
<dbReference type="GO" id="GO:0000324">
    <property type="term" value="C:fungal-type vacuole"/>
    <property type="evidence" value="ECO:0007669"/>
    <property type="project" value="TreeGrafter"/>
</dbReference>
<keyword evidence="3" id="KW-0378">Hydrolase</keyword>
<name>A0A167V591_9AGAM</name>
<organism evidence="5 6">
    <name type="scientific">Athelia psychrophila</name>
    <dbReference type="NCBI Taxonomy" id="1759441"/>
    <lineage>
        <taxon>Eukaryota</taxon>
        <taxon>Fungi</taxon>
        <taxon>Dikarya</taxon>
        <taxon>Basidiomycota</taxon>
        <taxon>Agaricomycotina</taxon>
        <taxon>Agaricomycetes</taxon>
        <taxon>Agaricomycetidae</taxon>
        <taxon>Atheliales</taxon>
        <taxon>Atheliaceae</taxon>
        <taxon>Athelia</taxon>
    </lineage>
</organism>
<dbReference type="UniPathway" id="UPA00204"/>
<dbReference type="AlphaFoldDB" id="A0A167V591"/>
<comment type="catalytic activity">
    <reaction evidence="3">
        <text>glutathione + H2O = L-cysteinylglycine + L-glutamate</text>
        <dbReference type="Rhea" id="RHEA:28807"/>
        <dbReference type="ChEBI" id="CHEBI:15377"/>
        <dbReference type="ChEBI" id="CHEBI:29985"/>
        <dbReference type="ChEBI" id="CHEBI:57925"/>
        <dbReference type="ChEBI" id="CHEBI:61694"/>
        <dbReference type="EC" id="3.4.19.13"/>
    </reaction>
</comment>
<dbReference type="InterPro" id="IPR000101">
    <property type="entry name" value="GGT_peptidase"/>
</dbReference>
<dbReference type="Proteomes" id="UP000076532">
    <property type="component" value="Unassembled WGS sequence"/>
</dbReference>
<dbReference type="GO" id="GO:0103068">
    <property type="term" value="F:leukotriene C4 gamma-glutamyl transferase activity"/>
    <property type="evidence" value="ECO:0007669"/>
    <property type="project" value="UniProtKB-EC"/>
</dbReference>
<comment type="function">
    <text evidence="3">Cleaves the gamma-glutamyl peptide bond of glutathione and glutathione conjugates.</text>
</comment>
<sequence length="627" mass="67024">MKDHTPPSLLPGHVESAQTRRPSRARAAQFLRILAGLFLLASVGKYISLQCGHHLRSPGQSDHVQNPAYLIEAQHGAVAAENERCSIIGVDVLKDGGNAVDAAVATTLCTGVVNMFSSGIGGGGFMTIRVPVAPNPSSTHPSSTHNPNKTHAFKHKSEVWTIDFREAAPRLANASMYKTDPTTSMFGGLAVGVPGELRALAEAHARWGSGKVSWARLVRPSARLAEGWTVDRELGRRIKMFERLMLHHPDWTPTFAPHGVLLGVGDTIARPAYARTLHTIAEQGADAFYNGPIADALVAKIARTGGVLDGADLAGYAVKVRRALKGTYFGRSVYTSSAPASGPVLLQMLNLMERYEGLREEGRTGLNAHRSVEAIKFGFAARTHIGDPAFLAAAEQRTITDIPTKPLAALLSLNLTDDMTHASAYYNPEYSVLEDHGTSHSSMVDGDGMAVAITSSVNFVFGGFVLDEATGVILDNTMNDFSIPGVADGWGVYASPYNYPAPYKRPLSSIVPTIIEHPDGSFYLAIGGSGGSRIFPAVFQTILNLDWGLDAGAAVEFGRVHDQLAGVVDADAIYPEALVGELRERGHNVTVRGMDRIAAVVNIVTRREDGRIFAASDSRKNGIAAGY</sequence>
<dbReference type="PANTHER" id="PTHR11686:SF9">
    <property type="entry name" value="RE13973P"/>
    <property type="match status" value="1"/>
</dbReference>
<keyword evidence="6" id="KW-1185">Reference proteome</keyword>
<reference evidence="5 6" key="1">
    <citation type="journal article" date="2016" name="Mol. Biol. Evol.">
        <title>Comparative Genomics of Early-Diverging Mushroom-Forming Fungi Provides Insights into the Origins of Lignocellulose Decay Capabilities.</title>
        <authorList>
            <person name="Nagy L.G."/>
            <person name="Riley R."/>
            <person name="Tritt A."/>
            <person name="Adam C."/>
            <person name="Daum C."/>
            <person name="Floudas D."/>
            <person name="Sun H."/>
            <person name="Yadav J.S."/>
            <person name="Pangilinan J."/>
            <person name="Larsson K.H."/>
            <person name="Matsuura K."/>
            <person name="Barry K."/>
            <person name="Labutti K."/>
            <person name="Kuo R."/>
            <person name="Ohm R.A."/>
            <person name="Bhattacharya S.S."/>
            <person name="Shirouzu T."/>
            <person name="Yoshinaga Y."/>
            <person name="Martin F.M."/>
            <person name="Grigoriev I.V."/>
            <person name="Hibbett D.S."/>
        </authorList>
    </citation>
    <scope>NUCLEOTIDE SEQUENCE [LARGE SCALE GENOMIC DNA]</scope>
    <source>
        <strain evidence="5 6">CBS 109695</strain>
    </source>
</reference>
<feature type="region of interest" description="Disordered" evidence="4">
    <location>
        <begin position="1"/>
        <end position="21"/>
    </location>
</feature>
<evidence type="ECO:0000256" key="3">
    <source>
        <dbReference type="RuleBase" id="RU368068"/>
    </source>
</evidence>
<dbReference type="EC" id="2.3.2.2" evidence="3"/>
<evidence type="ECO:0000313" key="6">
    <source>
        <dbReference type="Proteomes" id="UP000076532"/>
    </source>
</evidence>
<comment type="catalytic activity">
    <reaction evidence="3">
        <text>an S-substituted glutathione + H2O = an S-substituted L-cysteinylglycine + L-glutamate</text>
        <dbReference type="Rhea" id="RHEA:59468"/>
        <dbReference type="ChEBI" id="CHEBI:15377"/>
        <dbReference type="ChEBI" id="CHEBI:29985"/>
        <dbReference type="ChEBI" id="CHEBI:90779"/>
        <dbReference type="ChEBI" id="CHEBI:143103"/>
        <dbReference type="EC" id="3.4.19.13"/>
    </reaction>
</comment>
<dbReference type="InterPro" id="IPR029055">
    <property type="entry name" value="Ntn_hydrolases_N"/>
</dbReference>
<proteinExistence type="predicted"/>
<dbReference type="PRINTS" id="PR01210">
    <property type="entry name" value="GGTRANSPTASE"/>
</dbReference>
<keyword evidence="3" id="KW-0012">Acyltransferase</keyword>
<dbReference type="STRING" id="436010.A0A167V591"/>
<feature type="active site" description="Nucleophile" evidence="1">
    <location>
        <position position="438"/>
    </location>
</feature>
<dbReference type="EC" id="3.4.19.13" evidence="3"/>